<dbReference type="Proteomes" id="UP000244178">
    <property type="component" value="Unassembled WGS sequence"/>
</dbReference>
<sequence length="192" mass="22145">MTDRCGVLRYIIEQYYSGDIETACSYTGYSSKQIEDWCSGQCQPQHLTVEHFIHCAFTPEFQSVVEFAEFKQDQPVMAQLRTLFKGHEERAGIYAFYDSMANLIYLGKATNLLKETYSAIRRDVDIQFPAGIKKKPEKRYEIVRYISAYDVGSSDWLDFPKHVESLILRIPKPILNKNIGHIEQAYTPPGID</sequence>
<dbReference type="EMBL" id="PYJM01000001">
    <property type="protein sequence ID" value="PUA46728.1"/>
    <property type="molecule type" value="Genomic_DNA"/>
</dbReference>
<evidence type="ECO:0000313" key="1">
    <source>
        <dbReference type="EMBL" id="PUA46728.1"/>
    </source>
</evidence>
<accession>A0A2T6GRD6</accession>
<name>A0A2T6GRD6_9PSED</name>
<proteinExistence type="predicted"/>
<organism evidence="1 2">
    <name type="scientific">Pseudomonas protegens</name>
    <dbReference type="NCBI Taxonomy" id="380021"/>
    <lineage>
        <taxon>Bacteria</taxon>
        <taxon>Pseudomonadati</taxon>
        <taxon>Pseudomonadota</taxon>
        <taxon>Gammaproteobacteria</taxon>
        <taxon>Pseudomonadales</taxon>
        <taxon>Pseudomonadaceae</taxon>
        <taxon>Pseudomonas</taxon>
    </lineage>
</organism>
<dbReference type="RefSeq" id="WP_108543027.1">
    <property type="nucleotide sequence ID" value="NZ_PYJM01000001.1"/>
</dbReference>
<dbReference type="AlphaFoldDB" id="A0A2T6GRD6"/>
<evidence type="ECO:0008006" key="3">
    <source>
        <dbReference type="Google" id="ProtNLM"/>
    </source>
</evidence>
<protein>
    <recommendedName>
        <fullName evidence="3">GIY-YIG domain-containing protein</fullName>
    </recommendedName>
</protein>
<evidence type="ECO:0000313" key="2">
    <source>
        <dbReference type="Proteomes" id="UP000244178"/>
    </source>
</evidence>
<comment type="caution">
    <text evidence="1">The sequence shown here is derived from an EMBL/GenBank/DDBJ whole genome shotgun (WGS) entry which is preliminary data.</text>
</comment>
<reference evidence="1 2" key="1">
    <citation type="submission" date="2018-03" db="EMBL/GenBank/DDBJ databases">
        <title>Draft genome sequence of the plant growth promoting rhizobacterium Pseudomonas protegens strain BNJ-SS-45 isolated from wheat (Triticum aestivum) rhizosphere.</title>
        <authorList>
            <person name="Bajpai A."/>
            <person name="Shende K."/>
            <person name="Meena N."/>
            <person name="Upadhyayula S.R."/>
            <person name="Suravajhala P."/>
            <person name="Medicherla K.M."/>
            <person name="Johri B.N."/>
        </authorList>
    </citation>
    <scope>NUCLEOTIDE SEQUENCE [LARGE SCALE GENOMIC DNA]</scope>
    <source>
        <strain evidence="1 2">BNJ-SS-45</strain>
    </source>
</reference>
<gene>
    <name evidence="1" type="ORF">C5U62_01735</name>
</gene>